<dbReference type="EC" id="3.5.99.6" evidence="4"/>
<dbReference type="Proteomes" id="UP000005947">
    <property type="component" value="Unassembled WGS sequence"/>
</dbReference>
<dbReference type="GO" id="GO:0019262">
    <property type="term" value="P:N-acetylneuraminate catabolic process"/>
    <property type="evidence" value="ECO:0007669"/>
    <property type="project" value="UniProtKB-UniRule"/>
</dbReference>
<dbReference type="CDD" id="cd01399">
    <property type="entry name" value="GlcN6P_deaminase"/>
    <property type="match status" value="1"/>
</dbReference>
<evidence type="ECO:0000313" key="7">
    <source>
        <dbReference type="Proteomes" id="UP000005947"/>
    </source>
</evidence>
<dbReference type="GO" id="GO:0006043">
    <property type="term" value="P:glucosamine catabolic process"/>
    <property type="evidence" value="ECO:0007669"/>
    <property type="project" value="TreeGrafter"/>
</dbReference>
<dbReference type="FunFam" id="3.40.50.1360:FF:000003">
    <property type="entry name" value="Glucosamine-6-phosphate deaminase"/>
    <property type="match status" value="1"/>
</dbReference>
<comment type="catalytic activity">
    <reaction evidence="1 4">
        <text>alpha-D-glucosamine 6-phosphate + H2O = beta-D-fructose 6-phosphate + NH4(+)</text>
        <dbReference type="Rhea" id="RHEA:12172"/>
        <dbReference type="ChEBI" id="CHEBI:15377"/>
        <dbReference type="ChEBI" id="CHEBI:28938"/>
        <dbReference type="ChEBI" id="CHEBI:57634"/>
        <dbReference type="ChEBI" id="CHEBI:75989"/>
        <dbReference type="EC" id="3.5.99.6"/>
    </reaction>
</comment>
<dbReference type="GO" id="GO:0005975">
    <property type="term" value="P:carbohydrate metabolic process"/>
    <property type="evidence" value="ECO:0007669"/>
    <property type="project" value="InterPro"/>
</dbReference>
<protein>
    <recommendedName>
        <fullName evidence="4">Glucosamine-6-phosphate deaminase</fullName>
        <ecNumber evidence="4">3.5.99.6</ecNumber>
    </recommendedName>
    <alternativeName>
        <fullName evidence="4">GlcN6P deaminase</fullName>
        <shortName evidence="4">GNPDA</shortName>
    </alternativeName>
    <alternativeName>
        <fullName evidence="4">Glucosamine-6-phosphate isomerase</fullName>
    </alternativeName>
</protein>
<evidence type="ECO:0000256" key="3">
    <source>
        <dbReference type="ARBA" id="ARBA00023277"/>
    </source>
</evidence>
<comment type="function">
    <text evidence="4">Catalyzes the reversible isomerization-deamination of glucosamine 6-phosphate (GlcN6P) to form fructose 6-phosphate (Fru6P) and ammonium ion.</text>
</comment>
<dbReference type="PANTHER" id="PTHR11280:SF5">
    <property type="entry name" value="GLUCOSAMINE-6-PHOSPHATE ISOMERASE"/>
    <property type="match status" value="1"/>
</dbReference>
<comment type="caution">
    <text evidence="6">The sequence shown here is derived from an EMBL/GenBank/DDBJ whole genome shotgun (WGS) entry which is preliminary data.</text>
</comment>
<dbReference type="GO" id="GO:0006046">
    <property type="term" value="P:N-acetylglucosamine catabolic process"/>
    <property type="evidence" value="ECO:0007669"/>
    <property type="project" value="UniProtKB-UniRule"/>
</dbReference>
<evidence type="ECO:0000313" key="6">
    <source>
        <dbReference type="EMBL" id="EGF22800.1"/>
    </source>
</evidence>
<feature type="active site" description="For ring-opening step" evidence="4">
    <location>
        <position position="167"/>
    </location>
</feature>
<feature type="active site" description="Proton acceptor; for enolization step" evidence="4">
    <location>
        <position position="91"/>
    </location>
</feature>
<dbReference type="GO" id="GO:0005737">
    <property type="term" value="C:cytoplasm"/>
    <property type="evidence" value="ECO:0007669"/>
    <property type="project" value="TreeGrafter"/>
</dbReference>
<feature type="domain" description="Glucosamine/galactosamine-6-phosphate isomerase" evidence="5">
    <location>
        <begin position="38"/>
        <end position="252"/>
    </location>
</feature>
<evidence type="ECO:0000256" key="1">
    <source>
        <dbReference type="ARBA" id="ARBA00000644"/>
    </source>
</evidence>
<evidence type="ECO:0000259" key="5">
    <source>
        <dbReference type="Pfam" id="PF01182"/>
    </source>
</evidence>
<dbReference type="GO" id="GO:0042802">
    <property type="term" value="F:identical protein binding"/>
    <property type="evidence" value="ECO:0007669"/>
    <property type="project" value="TreeGrafter"/>
</dbReference>
<dbReference type="SUPFAM" id="SSF100950">
    <property type="entry name" value="NagB/RpiA/CoA transferase-like"/>
    <property type="match status" value="1"/>
</dbReference>
<organism evidence="6 7">
    <name type="scientific">Fannyhessea vaginae DSM 15829</name>
    <dbReference type="NCBI Taxonomy" id="525256"/>
    <lineage>
        <taxon>Bacteria</taxon>
        <taxon>Bacillati</taxon>
        <taxon>Actinomycetota</taxon>
        <taxon>Coriobacteriia</taxon>
        <taxon>Coriobacteriales</taxon>
        <taxon>Atopobiaceae</taxon>
        <taxon>Fannyhessea</taxon>
    </lineage>
</organism>
<dbReference type="UniPathway" id="UPA00629">
    <property type="reaction ID" value="UER00684"/>
</dbReference>
<gene>
    <name evidence="4 6" type="primary">nagB</name>
    <name evidence="6" type="ORF">HMPREF0091_11126</name>
</gene>
<proteinExistence type="inferred from homology"/>
<comment type="similarity">
    <text evidence="4">Belongs to the glucosamine/galactosamine-6-phosphate isomerase family. NagB subfamily.</text>
</comment>
<feature type="active site" description="For ring-opening step" evidence="4">
    <location>
        <position position="160"/>
    </location>
</feature>
<keyword evidence="3 4" id="KW-0119">Carbohydrate metabolism</keyword>
<dbReference type="GO" id="GO:0004342">
    <property type="term" value="F:glucosamine-6-phosphate deaminase activity"/>
    <property type="evidence" value="ECO:0007669"/>
    <property type="project" value="UniProtKB-UniRule"/>
</dbReference>
<sequence length="269" mass="30035">MALAIFAVKTFVACQICALVMEDLMKIIRTLNYNDMSRKAANVISAQVILKPNCVLGLATGTTPIGTYNQLAQWYEKDDIDFSRVSTYNLDEYRGLSHSDVQSYHYFMRKNFFDHINIDINNTHVPDGSNLDAESACRSYDELVKKAGYPDLQLLGIGRNGHIGFNEPDDHFSCGTHCVDLTESTINANSRLFEHKEDVPRQAYTMGIQTIMYARMILIIASGEDKADAVYNMCYGAINPNCPASILQLHNNCVVIADEAALSKCPRTI</sequence>
<keyword evidence="2 4" id="KW-0378">Hydrolase</keyword>
<feature type="active site" description="Proton acceptor; for ring-opening step" evidence="4">
    <location>
        <position position="162"/>
    </location>
</feature>
<dbReference type="InterPro" id="IPR004547">
    <property type="entry name" value="Glucosamine6P_isomerase"/>
</dbReference>
<evidence type="ECO:0000256" key="2">
    <source>
        <dbReference type="ARBA" id="ARBA00022801"/>
    </source>
</evidence>
<comment type="pathway">
    <text evidence="4">Amino-sugar metabolism; N-acetylneuraminate degradation; D-fructose 6-phosphate from N-acetylneuraminate: step 5/5.</text>
</comment>
<dbReference type="NCBIfam" id="TIGR00502">
    <property type="entry name" value="nagB"/>
    <property type="match status" value="1"/>
</dbReference>
<dbReference type="Pfam" id="PF01182">
    <property type="entry name" value="Glucosamine_iso"/>
    <property type="match status" value="1"/>
</dbReference>
<dbReference type="EMBL" id="ACGK02000004">
    <property type="protein sequence ID" value="EGF22800.1"/>
    <property type="molecule type" value="Genomic_DNA"/>
</dbReference>
<dbReference type="PANTHER" id="PTHR11280">
    <property type="entry name" value="GLUCOSAMINE-6-PHOSPHATE ISOMERASE"/>
    <property type="match status" value="1"/>
</dbReference>
<reference evidence="6 7" key="1">
    <citation type="submission" date="2011-02" db="EMBL/GenBank/DDBJ databases">
        <authorList>
            <person name="Muzny D."/>
            <person name="Qin X."/>
            <person name="Buhay C."/>
            <person name="Dugan-Rocha S."/>
            <person name="Ding Y."/>
            <person name="Chen G."/>
            <person name="Hawes A."/>
            <person name="Holder M."/>
            <person name="Jhangiani S."/>
            <person name="Johnson A."/>
            <person name="Khan Z."/>
            <person name="Li Z."/>
            <person name="Liu W."/>
            <person name="Liu X."/>
            <person name="Perez L."/>
            <person name="Shen H."/>
            <person name="Wang Q."/>
            <person name="Watt J."/>
            <person name="Xi L."/>
            <person name="Xin Y."/>
            <person name="Zhou J."/>
            <person name="Deng J."/>
            <person name="Jiang H."/>
            <person name="Liu Y."/>
            <person name="Qu J."/>
            <person name="Song X.-Z."/>
            <person name="Zhang L."/>
            <person name="Villasana D."/>
            <person name="Johnson A."/>
            <person name="Liu J."/>
            <person name="Liyanage D."/>
            <person name="Lorensuhewa L."/>
            <person name="Robinson T."/>
            <person name="Song A."/>
            <person name="Song B.-B."/>
            <person name="Dinh H."/>
            <person name="Thornton R."/>
            <person name="Coyle M."/>
            <person name="Francisco L."/>
            <person name="Jackson L."/>
            <person name="Javaid M."/>
            <person name="Korchina V."/>
            <person name="Kovar C."/>
            <person name="Mata R."/>
            <person name="Mathew T."/>
            <person name="Ngo R."/>
            <person name="Nguyen L."/>
            <person name="Nguyen N."/>
            <person name="Okwuonu G."/>
            <person name="Ongeri F."/>
            <person name="Pham C."/>
            <person name="Simmons D."/>
            <person name="Wilczek-Boney K."/>
            <person name="Hale W."/>
            <person name="Jakkamsetti A."/>
            <person name="Pham P."/>
            <person name="Ruth R."/>
            <person name="San Lucas F."/>
            <person name="Warren J."/>
            <person name="Zhang J."/>
            <person name="Zhao Z."/>
            <person name="Zhou C."/>
            <person name="Zhu D."/>
            <person name="Lee S."/>
            <person name="Bess C."/>
            <person name="Blankenburg K."/>
            <person name="Forbes L."/>
            <person name="Fu Q."/>
            <person name="Gubbala S."/>
            <person name="Hirani K."/>
            <person name="Jayaseelan J.C."/>
            <person name="Lara F."/>
            <person name="Munidasa M."/>
            <person name="Palculict T."/>
            <person name="Patil S."/>
            <person name="Pu L.-L."/>
            <person name="Saada N."/>
            <person name="Tang L."/>
            <person name="Weissenberger G."/>
            <person name="Zhu Y."/>
            <person name="Hemphill L."/>
            <person name="Shang Y."/>
            <person name="Youmans B."/>
            <person name="Ayvaz T."/>
            <person name="Ross M."/>
            <person name="Santibanez J."/>
            <person name="Aqrawi P."/>
            <person name="Gross S."/>
            <person name="Joshi V."/>
            <person name="Fowler G."/>
            <person name="Nazareth L."/>
            <person name="Reid J."/>
            <person name="Worley K."/>
            <person name="Petrosino J."/>
            <person name="Highlander S."/>
            <person name="Gibbs R."/>
        </authorList>
    </citation>
    <scope>NUCLEOTIDE SEQUENCE [LARGE SCALE GENOMIC DNA]</scope>
    <source>
        <strain evidence="6 7">DSM 15829</strain>
    </source>
</reference>
<dbReference type="eggNOG" id="COG0363">
    <property type="taxonomic scope" value="Bacteria"/>
</dbReference>
<dbReference type="AlphaFoldDB" id="F1T6S5"/>
<dbReference type="InterPro" id="IPR006148">
    <property type="entry name" value="Glc/Gal-6P_isomerase"/>
</dbReference>
<name>F1T6S5_9ACTN</name>
<dbReference type="HAMAP" id="MF_01241">
    <property type="entry name" value="GlcN6P_deamin"/>
    <property type="match status" value="1"/>
</dbReference>
<dbReference type="InterPro" id="IPR037171">
    <property type="entry name" value="NagB/RpiA_transferase-like"/>
</dbReference>
<comment type="caution">
    <text evidence="4">Lacks conserved residue(s) required for the propagation of feature annotation.</text>
</comment>
<accession>F1T6S5</accession>
<keyword evidence="7" id="KW-1185">Reference proteome</keyword>
<dbReference type="Gene3D" id="3.40.50.1360">
    <property type="match status" value="1"/>
</dbReference>
<dbReference type="OrthoDB" id="9791139at2"/>
<evidence type="ECO:0000256" key="4">
    <source>
        <dbReference type="HAMAP-Rule" id="MF_01241"/>
    </source>
</evidence>